<name>A0A0D3KR02_EMIH1</name>
<reference evidence="1" key="2">
    <citation type="submission" date="2024-10" db="UniProtKB">
        <authorList>
            <consortium name="EnsemblProtists"/>
        </authorList>
    </citation>
    <scope>IDENTIFICATION</scope>
</reference>
<dbReference type="AlphaFoldDB" id="A0A0D3KR02"/>
<dbReference type="RefSeq" id="XP_005790616.1">
    <property type="nucleotide sequence ID" value="XM_005790559.1"/>
</dbReference>
<protein>
    <submittedName>
        <fullName evidence="1">Uncharacterized protein</fullName>
    </submittedName>
</protein>
<dbReference type="GeneID" id="17283457"/>
<keyword evidence="2" id="KW-1185">Reference proteome</keyword>
<organism evidence="1 2">
    <name type="scientific">Emiliania huxleyi (strain CCMP1516)</name>
    <dbReference type="NCBI Taxonomy" id="280463"/>
    <lineage>
        <taxon>Eukaryota</taxon>
        <taxon>Haptista</taxon>
        <taxon>Haptophyta</taxon>
        <taxon>Prymnesiophyceae</taxon>
        <taxon>Isochrysidales</taxon>
        <taxon>Noelaerhabdaceae</taxon>
        <taxon>Emiliania</taxon>
    </lineage>
</organism>
<dbReference type="EnsemblProtists" id="EOD38187">
    <property type="protein sequence ID" value="EOD38187"/>
    <property type="gene ID" value="EMIHUDRAFT_200707"/>
</dbReference>
<reference evidence="2" key="1">
    <citation type="journal article" date="2013" name="Nature">
        <title>Pan genome of the phytoplankton Emiliania underpins its global distribution.</title>
        <authorList>
            <person name="Read B.A."/>
            <person name="Kegel J."/>
            <person name="Klute M.J."/>
            <person name="Kuo A."/>
            <person name="Lefebvre S.C."/>
            <person name="Maumus F."/>
            <person name="Mayer C."/>
            <person name="Miller J."/>
            <person name="Monier A."/>
            <person name="Salamov A."/>
            <person name="Young J."/>
            <person name="Aguilar M."/>
            <person name="Claverie J.M."/>
            <person name="Frickenhaus S."/>
            <person name="Gonzalez K."/>
            <person name="Herman E.K."/>
            <person name="Lin Y.C."/>
            <person name="Napier J."/>
            <person name="Ogata H."/>
            <person name="Sarno A.F."/>
            <person name="Shmutz J."/>
            <person name="Schroeder D."/>
            <person name="de Vargas C."/>
            <person name="Verret F."/>
            <person name="von Dassow P."/>
            <person name="Valentin K."/>
            <person name="Van de Peer Y."/>
            <person name="Wheeler G."/>
            <person name="Dacks J.B."/>
            <person name="Delwiche C.F."/>
            <person name="Dyhrman S.T."/>
            <person name="Glockner G."/>
            <person name="John U."/>
            <person name="Richards T."/>
            <person name="Worden A.Z."/>
            <person name="Zhang X."/>
            <person name="Grigoriev I.V."/>
            <person name="Allen A.E."/>
            <person name="Bidle K."/>
            <person name="Borodovsky M."/>
            <person name="Bowler C."/>
            <person name="Brownlee C."/>
            <person name="Cock J.M."/>
            <person name="Elias M."/>
            <person name="Gladyshev V.N."/>
            <person name="Groth M."/>
            <person name="Guda C."/>
            <person name="Hadaegh A."/>
            <person name="Iglesias-Rodriguez M.D."/>
            <person name="Jenkins J."/>
            <person name="Jones B.M."/>
            <person name="Lawson T."/>
            <person name="Leese F."/>
            <person name="Lindquist E."/>
            <person name="Lobanov A."/>
            <person name="Lomsadze A."/>
            <person name="Malik S.B."/>
            <person name="Marsh M.E."/>
            <person name="Mackinder L."/>
            <person name="Mock T."/>
            <person name="Mueller-Roeber B."/>
            <person name="Pagarete A."/>
            <person name="Parker M."/>
            <person name="Probert I."/>
            <person name="Quesneville H."/>
            <person name="Raines C."/>
            <person name="Rensing S.A."/>
            <person name="Riano-Pachon D.M."/>
            <person name="Richier S."/>
            <person name="Rokitta S."/>
            <person name="Shiraiwa Y."/>
            <person name="Soanes D.M."/>
            <person name="van der Giezen M."/>
            <person name="Wahlund T.M."/>
            <person name="Williams B."/>
            <person name="Wilson W."/>
            <person name="Wolfe G."/>
            <person name="Wurch L.L."/>
        </authorList>
    </citation>
    <scope>NUCLEOTIDE SEQUENCE</scope>
</reference>
<evidence type="ECO:0000313" key="1">
    <source>
        <dbReference type="EnsemblProtists" id="EOD38187"/>
    </source>
</evidence>
<proteinExistence type="predicted"/>
<dbReference type="Proteomes" id="UP000013827">
    <property type="component" value="Unassembled WGS sequence"/>
</dbReference>
<accession>A0A0D3KR02</accession>
<evidence type="ECO:0000313" key="2">
    <source>
        <dbReference type="Proteomes" id="UP000013827"/>
    </source>
</evidence>
<sequence>MAGSASPPVRDVRDEDWVTLGGDELADVYALPAEDYAGGEREQLSSALGRLLGLLQAEDEPSQSRALRRAPHYALPDVERWRTRTEELELLRDVVVIHTSPDGSRGALCEYQNGGRRAGLESLRRALVGGRSRRLTSPIARTGPLAALLRPLLRTSGSASGVAHGSRPLTAGAALLGGGFGLATLGPVGGTALAGAGAAAAYVASSRSRESGVFGGSATADDVAVRVAALAAAHPPPEVDRLGLQIRIVSADSVEATLHFAPAVTAS</sequence>
<dbReference type="KEGG" id="ehx:EMIHUDRAFT_200707"/>
<dbReference type="PaxDb" id="2903-EOD38187"/>
<dbReference type="HOGENOM" id="CLU_1043688_0_0_1"/>